<dbReference type="GO" id="GO:0043856">
    <property type="term" value="F:anti-sigma factor antagonist activity"/>
    <property type="evidence" value="ECO:0007669"/>
    <property type="project" value="InterPro"/>
</dbReference>
<dbReference type="SUPFAM" id="SSF52091">
    <property type="entry name" value="SpoIIaa-like"/>
    <property type="match status" value="1"/>
</dbReference>
<dbReference type="Pfam" id="PF01740">
    <property type="entry name" value="STAS"/>
    <property type="match status" value="1"/>
</dbReference>
<protein>
    <recommendedName>
        <fullName evidence="2">Anti-sigma factor antagonist</fullName>
    </recommendedName>
</protein>
<evidence type="ECO:0000256" key="1">
    <source>
        <dbReference type="ARBA" id="ARBA00009013"/>
    </source>
</evidence>
<feature type="non-terminal residue" evidence="4">
    <location>
        <position position="161"/>
    </location>
</feature>
<dbReference type="InterPro" id="IPR003658">
    <property type="entry name" value="Anti-sigma_ant"/>
</dbReference>
<evidence type="ECO:0000313" key="4">
    <source>
        <dbReference type="EMBL" id="TMI84503.1"/>
    </source>
</evidence>
<dbReference type="InterPro" id="IPR036513">
    <property type="entry name" value="STAS_dom_sf"/>
</dbReference>
<accession>A0A537JLR8</accession>
<dbReference type="PANTHER" id="PTHR33495">
    <property type="entry name" value="ANTI-SIGMA FACTOR ANTAGONIST TM_1081-RELATED-RELATED"/>
    <property type="match status" value="1"/>
</dbReference>
<dbReference type="Gene3D" id="3.30.750.24">
    <property type="entry name" value="STAS domain"/>
    <property type="match status" value="1"/>
</dbReference>
<evidence type="ECO:0000259" key="3">
    <source>
        <dbReference type="PROSITE" id="PS50801"/>
    </source>
</evidence>
<reference evidence="4 5" key="1">
    <citation type="journal article" date="2019" name="Nat. Microbiol.">
        <title>Mediterranean grassland soil C-N compound turnover is dependent on rainfall and depth, and is mediated by genomically divergent microorganisms.</title>
        <authorList>
            <person name="Diamond S."/>
            <person name="Andeer P.F."/>
            <person name="Li Z."/>
            <person name="Crits-Christoph A."/>
            <person name="Burstein D."/>
            <person name="Anantharaman K."/>
            <person name="Lane K.R."/>
            <person name="Thomas B.C."/>
            <person name="Pan C."/>
            <person name="Northen T.R."/>
            <person name="Banfield J.F."/>
        </authorList>
    </citation>
    <scope>NUCLEOTIDE SEQUENCE [LARGE SCALE GENOMIC DNA]</scope>
    <source>
        <strain evidence="4">NP_7</strain>
    </source>
</reference>
<organism evidence="4 5">
    <name type="scientific">Candidatus Segetimicrobium genomatis</name>
    <dbReference type="NCBI Taxonomy" id="2569760"/>
    <lineage>
        <taxon>Bacteria</taxon>
        <taxon>Bacillati</taxon>
        <taxon>Candidatus Sysuimicrobiota</taxon>
        <taxon>Candidatus Sysuimicrobiia</taxon>
        <taxon>Candidatus Sysuimicrobiales</taxon>
        <taxon>Candidatus Segetimicrobiaceae</taxon>
        <taxon>Candidatus Segetimicrobium</taxon>
    </lineage>
</organism>
<dbReference type="AlphaFoldDB" id="A0A537JLR8"/>
<dbReference type="PANTHER" id="PTHR33495:SF2">
    <property type="entry name" value="ANTI-SIGMA FACTOR ANTAGONIST TM_1081-RELATED"/>
    <property type="match status" value="1"/>
</dbReference>
<dbReference type="Proteomes" id="UP000320048">
    <property type="component" value="Unassembled WGS sequence"/>
</dbReference>
<proteinExistence type="inferred from homology"/>
<name>A0A537JLR8_9BACT</name>
<dbReference type="CDD" id="cd07043">
    <property type="entry name" value="STAS_anti-anti-sigma_factors"/>
    <property type="match status" value="1"/>
</dbReference>
<comment type="caution">
    <text evidence="4">The sequence shown here is derived from an EMBL/GenBank/DDBJ whole genome shotgun (WGS) entry which is preliminary data.</text>
</comment>
<feature type="domain" description="STAS" evidence="3">
    <location>
        <begin position="45"/>
        <end position="154"/>
    </location>
</feature>
<dbReference type="NCBIfam" id="TIGR00377">
    <property type="entry name" value="ant_ant_sig"/>
    <property type="match status" value="1"/>
</dbReference>
<dbReference type="InterPro" id="IPR002645">
    <property type="entry name" value="STAS_dom"/>
</dbReference>
<gene>
    <name evidence="4" type="ORF">E6H04_01260</name>
</gene>
<comment type="similarity">
    <text evidence="1 2">Belongs to the anti-sigma-factor antagonist family.</text>
</comment>
<dbReference type="EMBL" id="VBAO01000028">
    <property type="protein sequence ID" value="TMI84503.1"/>
    <property type="molecule type" value="Genomic_DNA"/>
</dbReference>
<sequence>MRARRSPTRGSGSIKRPSVVTGRYRTIASTPQHGRRGQRGGALELGIDVRTAEGVTILDVAGEVDLYTAPQLEEGLRRAATATPPLLAVNLTKVTYIDSTALRVLTDSQKQAHERRGAIVVITTQPTIEKIFRITGLGTILPVVASEREAVAHLHAHPPAA</sequence>
<evidence type="ECO:0000256" key="2">
    <source>
        <dbReference type="RuleBase" id="RU003749"/>
    </source>
</evidence>
<evidence type="ECO:0000313" key="5">
    <source>
        <dbReference type="Proteomes" id="UP000320048"/>
    </source>
</evidence>
<dbReference type="PROSITE" id="PS50801">
    <property type="entry name" value="STAS"/>
    <property type="match status" value="1"/>
</dbReference>